<evidence type="ECO:0000256" key="3">
    <source>
        <dbReference type="ARBA" id="ARBA00022833"/>
    </source>
</evidence>
<feature type="domain" description="PHD-type" evidence="5">
    <location>
        <begin position="351"/>
        <end position="399"/>
    </location>
</feature>
<dbReference type="SUPFAM" id="SSF57903">
    <property type="entry name" value="FYVE/PHD zinc finger"/>
    <property type="match status" value="1"/>
</dbReference>
<dbReference type="EMBL" id="JAHXZJ010000001">
    <property type="protein sequence ID" value="KAH0567877.1"/>
    <property type="molecule type" value="Genomic_DNA"/>
</dbReference>
<reference evidence="6 7" key="1">
    <citation type="journal article" date="2021" name="J. Hered.">
        <title>A chromosome-level genome assembly of the parasitoid wasp, Cotesia glomerata (Hymenoptera: Braconidae).</title>
        <authorList>
            <person name="Pinto B.J."/>
            <person name="Weis J.J."/>
            <person name="Gamble T."/>
            <person name="Ode P.J."/>
            <person name="Paul R."/>
            <person name="Zaspel J.M."/>
        </authorList>
    </citation>
    <scope>NUCLEOTIDE SEQUENCE [LARGE SCALE GENOMIC DNA]</scope>
    <source>
        <strain evidence="6">CgM1</strain>
    </source>
</reference>
<dbReference type="Pfam" id="PF00628">
    <property type="entry name" value="PHD"/>
    <property type="match status" value="1"/>
</dbReference>
<dbReference type="Proteomes" id="UP000826195">
    <property type="component" value="Unassembled WGS sequence"/>
</dbReference>
<comment type="caution">
    <text evidence="6">The sequence shown here is derived from an EMBL/GenBank/DDBJ whole genome shotgun (WGS) entry which is preliminary data.</text>
</comment>
<dbReference type="InterPro" id="IPR036034">
    <property type="entry name" value="PDZ_sf"/>
</dbReference>
<dbReference type="PROSITE" id="PS50016">
    <property type="entry name" value="ZF_PHD_2"/>
    <property type="match status" value="1"/>
</dbReference>
<evidence type="ECO:0000313" key="6">
    <source>
        <dbReference type="EMBL" id="KAH0567877.1"/>
    </source>
</evidence>
<dbReference type="InterPro" id="IPR013083">
    <property type="entry name" value="Znf_RING/FYVE/PHD"/>
</dbReference>
<dbReference type="Gene3D" id="2.30.42.10">
    <property type="match status" value="1"/>
</dbReference>
<evidence type="ECO:0000256" key="1">
    <source>
        <dbReference type="ARBA" id="ARBA00022723"/>
    </source>
</evidence>
<protein>
    <recommendedName>
        <fullName evidence="5">PHD-type domain-containing protein</fullName>
    </recommendedName>
</protein>
<evidence type="ECO:0000256" key="2">
    <source>
        <dbReference type="ARBA" id="ARBA00022771"/>
    </source>
</evidence>
<evidence type="ECO:0000256" key="4">
    <source>
        <dbReference type="PROSITE-ProRule" id="PRU00146"/>
    </source>
</evidence>
<keyword evidence="1" id="KW-0479">Metal-binding</keyword>
<sequence length="402" mass="46029">MGCLWREMGKWSEGVGMSRTRSCLMYSAPPRFIQIKSITDLPVAEQKGTLADTSQNVSFVSERLVKAKSDESLISITSSMNPHMCKVKSRSLELLTGIATWNTQPQIVELIKGEKGLGFSILDYQNHKQNLDDSANSSLLNLPDDQQIQSPITESNVEVLSSLPEAADESINIADIAVVCEEDFDILLKNMEINIRSTLHKEEQNQKIYRVNQMLNDINNHENNFGVASKVGDLSIYLSRSRGRNRGRKNRVIGLPASKRNYSIKSFDELREGQKKKYILKLMFDDEDFIEDIILRMKKIELSNLNYVQLNMPDALSSETINLNIVQVYFEDDAFQHLNKLIKLKRHNNTNWTCYSCKNNLDTDDSVECDKCLFWNHWACVELTEAPLNDWFCPKCKLENNN</sequence>
<dbReference type="GO" id="GO:0008270">
    <property type="term" value="F:zinc ion binding"/>
    <property type="evidence" value="ECO:0007669"/>
    <property type="project" value="UniProtKB-KW"/>
</dbReference>
<evidence type="ECO:0000259" key="5">
    <source>
        <dbReference type="PROSITE" id="PS50016"/>
    </source>
</evidence>
<evidence type="ECO:0000313" key="7">
    <source>
        <dbReference type="Proteomes" id="UP000826195"/>
    </source>
</evidence>
<dbReference type="AlphaFoldDB" id="A0AAV7J7R1"/>
<proteinExistence type="predicted"/>
<dbReference type="InterPro" id="IPR011011">
    <property type="entry name" value="Znf_FYVE_PHD"/>
</dbReference>
<keyword evidence="2 4" id="KW-0863">Zinc-finger</keyword>
<keyword evidence="3" id="KW-0862">Zinc</keyword>
<dbReference type="Gene3D" id="3.30.40.10">
    <property type="entry name" value="Zinc/RING finger domain, C3HC4 (zinc finger)"/>
    <property type="match status" value="1"/>
</dbReference>
<name>A0AAV7J7R1_COTGL</name>
<keyword evidence="7" id="KW-1185">Reference proteome</keyword>
<gene>
    <name evidence="6" type="ORF">KQX54_015657</name>
</gene>
<accession>A0AAV7J7R1</accession>
<dbReference type="SMART" id="SM00249">
    <property type="entry name" value="PHD"/>
    <property type="match status" value="1"/>
</dbReference>
<organism evidence="6 7">
    <name type="scientific">Cotesia glomerata</name>
    <name type="common">Lepidopteran parasitic wasp</name>
    <name type="synonym">Apanteles glomeratus</name>
    <dbReference type="NCBI Taxonomy" id="32391"/>
    <lineage>
        <taxon>Eukaryota</taxon>
        <taxon>Metazoa</taxon>
        <taxon>Ecdysozoa</taxon>
        <taxon>Arthropoda</taxon>
        <taxon>Hexapoda</taxon>
        <taxon>Insecta</taxon>
        <taxon>Pterygota</taxon>
        <taxon>Neoptera</taxon>
        <taxon>Endopterygota</taxon>
        <taxon>Hymenoptera</taxon>
        <taxon>Apocrita</taxon>
        <taxon>Ichneumonoidea</taxon>
        <taxon>Braconidae</taxon>
        <taxon>Microgastrinae</taxon>
        <taxon>Cotesia</taxon>
    </lineage>
</organism>
<dbReference type="InterPro" id="IPR019787">
    <property type="entry name" value="Znf_PHD-finger"/>
</dbReference>
<dbReference type="InterPro" id="IPR001965">
    <property type="entry name" value="Znf_PHD"/>
</dbReference>